<dbReference type="InterPro" id="IPR020845">
    <property type="entry name" value="AMP-binding_CS"/>
</dbReference>
<sequence>MHFHHADLFEGLADTIGDRTAVVCGDDRATYAELDAAANRLAHHLAGHVQPGEHVGIHLYNGLEYVTSLLAILKIRAVPVNVNYRYVAAELRYLYDDSDIVALVYSSEFDDRVGAARTDRMRHLIAVGDSAIVDAVPYPEAVQGSPERDFAPRDGRDLYIIYTGGTTGLPKGVLWTHEDLFMAFGGGNPYGPPHTTPEAVIEQARTAGPLTMMAAAPLMHGAAQMGTFIAFWMGATMVYVPRFEADAVLRAIGREKVVSITITGDAMAVPLADALEVGDYDLSSLFVLSSTGAILTGAVRDRLQALLPNVMIMDSFGSTESGYTASAVAGSSPEAGLKYQPNPNATMAVLDGALRPVAPGEMGVVAKTGRIAHGYYKDPVKTAETFVTDADGVKWLLTGDIARVEEDGTIRVYGRGSQCINTGGEKVFPEEVEAVLKGHPGVFDAVVTGLPDDRWGHRVAAVVEPRTKDLTETDLDTHCRERLSGYKVPRQYAFVDELVRSPSGKADYRWAREQFTV</sequence>
<dbReference type="InterPro" id="IPR042099">
    <property type="entry name" value="ANL_N_sf"/>
</dbReference>
<dbReference type="Gene3D" id="3.40.50.12780">
    <property type="entry name" value="N-terminal domain of ligase-like"/>
    <property type="match status" value="1"/>
</dbReference>
<dbReference type="GO" id="GO:0016878">
    <property type="term" value="F:acid-thiol ligase activity"/>
    <property type="evidence" value="ECO:0007669"/>
    <property type="project" value="UniProtKB-ARBA"/>
</dbReference>
<evidence type="ECO:0000259" key="2">
    <source>
        <dbReference type="Pfam" id="PF13193"/>
    </source>
</evidence>
<dbReference type="InterPro" id="IPR045851">
    <property type="entry name" value="AMP-bd_C_sf"/>
</dbReference>
<dbReference type="PANTHER" id="PTHR43767:SF1">
    <property type="entry name" value="NONRIBOSOMAL PEPTIDE SYNTHASE PES1 (EUROFUNG)-RELATED"/>
    <property type="match status" value="1"/>
</dbReference>
<dbReference type="Pfam" id="PF13193">
    <property type="entry name" value="AMP-binding_C"/>
    <property type="match status" value="1"/>
</dbReference>
<name>A0A7C9JDE9_9ACTN</name>
<dbReference type="AlphaFoldDB" id="A0A7C9JDE9"/>
<gene>
    <name evidence="3" type="ORF">GT755_22050</name>
</gene>
<dbReference type="Proteomes" id="UP000479526">
    <property type="component" value="Unassembled WGS sequence"/>
</dbReference>
<reference evidence="3 4" key="1">
    <citation type="submission" date="2020-01" db="EMBL/GenBank/DDBJ databases">
        <title>Herbidospora sp. NEAU-GS84 nov., a novel actinomycete isolated from soil.</title>
        <authorList>
            <person name="Han L."/>
        </authorList>
    </citation>
    <scope>NUCLEOTIDE SEQUENCE [LARGE SCALE GENOMIC DNA]</scope>
    <source>
        <strain evidence="3 4">NEAU-GS84</strain>
    </source>
</reference>
<evidence type="ECO:0000313" key="3">
    <source>
        <dbReference type="EMBL" id="NAS24364.1"/>
    </source>
</evidence>
<dbReference type="PANTHER" id="PTHR43767">
    <property type="entry name" value="LONG-CHAIN-FATTY-ACID--COA LIGASE"/>
    <property type="match status" value="1"/>
</dbReference>
<dbReference type="SUPFAM" id="SSF56801">
    <property type="entry name" value="Acetyl-CoA synthetase-like"/>
    <property type="match status" value="1"/>
</dbReference>
<keyword evidence="4" id="KW-1185">Reference proteome</keyword>
<dbReference type="EMBL" id="WXEW01000006">
    <property type="protein sequence ID" value="NAS24364.1"/>
    <property type="molecule type" value="Genomic_DNA"/>
</dbReference>
<organism evidence="3 4">
    <name type="scientific">Herbidospora solisilvae</name>
    <dbReference type="NCBI Taxonomy" id="2696284"/>
    <lineage>
        <taxon>Bacteria</taxon>
        <taxon>Bacillati</taxon>
        <taxon>Actinomycetota</taxon>
        <taxon>Actinomycetes</taxon>
        <taxon>Streptosporangiales</taxon>
        <taxon>Streptosporangiaceae</taxon>
        <taxon>Herbidospora</taxon>
    </lineage>
</organism>
<dbReference type="Pfam" id="PF00501">
    <property type="entry name" value="AMP-binding"/>
    <property type="match status" value="1"/>
</dbReference>
<proteinExistence type="predicted"/>
<dbReference type="InterPro" id="IPR050237">
    <property type="entry name" value="ATP-dep_AMP-bd_enzyme"/>
</dbReference>
<feature type="domain" description="AMP-dependent synthetase/ligase" evidence="1">
    <location>
        <begin position="15"/>
        <end position="376"/>
    </location>
</feature>
<dbReference type="PROSITE" id="PS00455">
    <property type="entry name" value="AMP_BINDING"/>
    <property type="match status" value="1"/>
</dbReference>
<dbReference type="NCBIfam" id="NF005863">
    <property type="entry name" value="PRK07798.1"/>
    <property type="match status" value="1"/>
</dbReference>
<evidence type="ECO:0000313" key="4">
    <source>
        <dbReference type="Proteomes" id="UP000479526"/>
    </source>
</evidence>
<evidence type="ECO:0000259" key="1">
    <source>
        <dbReference type="Pfam" id="PF00501"/>
    </source>
</evidence>
<dbReference type="InterPro" id="IPR000873">
    <property type="entry name" value="AMP-dep_synth/lig_dom"/>
</dbReference>
<accession>A0A7C9JDE9</accession>
<comment type="caution">
    <text evidence="3">The sequence shown here is derived from an EMBL/GenBank/DDBJ whole genome shotgun (WGS) entry which is preliminary data.</text>
</comment>
<protein>
    <submittedName>
        <fullName evidence="3">AMP-binding protein</fullName>
    </submittedName>
</protein>
<dbReference type="InterPro" id="IPR025110">
    <property type="entry name" value="AMP-bd_C"/>
</dbReference>
<dbReference type="Gene3D" id="3.30.300.30">
    <property type="match status" value="1"/>
</dbReference>
<feature type="domain" description="AMP-binding enzyme C-terminal" evidence="2">
    <location>
        <begin position="431"/>
        <end position="505"/>
    </location>
</feature>